<sequence>MGRGQEGSVQHPERRCEESRRFDAFHTVDDGRCTATSIYQGLSSADGIGPMSLLDDRSRYASRDSSPGCEGIEPDNRLLLRWSLYKYCKLPNCG</sequence>
<evidence type="ECO:0000313" key="1">
    <source>
        <dbReference type="EMBL" id="WOL20671.1"/>
    </source>
</evidence>
<dbReference type="EMBL" id="CP136898">
    <property type="protein sequence ID" value="WOL20671.1"/>
    <property type="molecule type" value="Genomic_DNA"/>
</dbReference>
<keyword evidence="2" id="KW-1185">Reference proteome</keyword>
<accession>A0AAQ3QTC0</accession>
<name>A0AAQ3QTC0_9LILI</name>
<reference evidence="1 2" key="1">
    <citation type="submission" date="2023-10" db="EMBL/GenBank/DDBJ databases">
        <title>Chromosome-scale genome assembly provides insights into flower coloration mechanisms of Canna indica.</title>
        <authorList>
            <person name="Li C."/>
        </authorList>
    </citation>
    <scope>NUCLEOTIDE SEQUENCE [LARGE SCALE GENOMIC DNA]</scope>
    <source>
        <tissue evidence="1">Flower</tissue>
    </source>
</reference>
<organism evidence="1 2">
    <name type="scientific">Canna indica</name>
    <name type="common">Indian-shot</name>
    <dbReference type="NCBI Taxonomy" id="4628"/>
    <lineage>
        <taxon>Eukaryota</taxon>
        <taxon>Viridiplantae</taxon>
        <taxon>Streptophyta</taxon>
        <taxon>Embryophyta</taxon>
        <taxon>Tracheophyta</taxon>
        <taxon>Spermatophyta</taxon>
        <taxon>Magnoliopsida</taxon>
        <taxon>Liliopsida</taxon>
        <taxon>Zingiberales</taxon>
        <taxon>Cannaceae</taxon>
        <taxon>Canna</taxon>
    </lineage>
</organism>
<gene>
    <name evidence="1" type="ORF">Cni_G29476</name>
</gene>
<evidence type="ECO:0000313" key="2">
    <source>
        <dbReference type="Proteomes" id="UP001327560"/>
    </source>
</evidence>
<dbReference type="AlphaFoldDB" id="A0AAQ3QTC0"/>
<protein>
    <submittedName>
        <fullName evidence="1">Uncharacterized protein</fullName>
    </submittedName>
</protein>
<dbReference type="Proteomes" id="UP001327560">
    <property type="component" value="Chromosome 9"/>
</dbReference>
<proteinExistence type="predicted"/>